<feature type="binding site" evidence="13">
    <location>
        <position position="301"/>
    </location>
    <ligand>
        <name>Zn(2+)</name>
        <dbReference type="ChEBI" id="CHEBI:29105"/>
    </ligand>
</feature>
<comment type="cofactor">
    <cofactor evidence="1">
        <name>Zn(2+)</name>
        <dbReference type="ChEBI" id="CHEBI:29105"/>
    </cofactor>
</comment>
<evidence type="ECO:0000256" key="12">
    <source>
        <dbReference type="ARBA" id="ARBA00083601"/>
    </source>
</evidence>
<evidence type="ECO:0000256" key="3">
    <source>
        <dbReference type="ARBA" id="ARBA00006924"/>
    </source>
</evidence>
<dbReference type="InterPro" id="IPR026591">
    <property type="entry name" value="Sirtuin_cat_small_dom_sf"/>
</dbReference>
<evidence type="ECO:0000256" key="4">
    <source>
        <dbReference type="ARBA" id="ARBA00012928"/>
    </source>
</evidence>
<keyword evidence="7 13" id="KW-0862">Zinc</keyword>
<feature type="binding site" evidence="13">
    <location>
        <position position="277"/>
    </location>
    <ligand>
        <name>Zn(2+)</name>
        <dbReference type="ChEBI" id="CHEBI:29105"/>
    </ligand>
</feature>
<dbReference type="GO" id="GO:0046872">
    <property type="term" value="F:metal ion binding"/>
    <property type="evidence" value="ECO:0007669"/>
    <property type="project" value="UniProtKB-KW"/>
</dbReference>
<comment type="subcellular location">
    <subcellularLocation>
        <location evidence="2">Nucleus</location>
    </subcellularLocation>
</comment>
<dbReference type="EMBL" id="JBICBT010001116">
    <property type="protein sequence ID" value="KAL3082191.1"/>
    <property type="molecule type" value="Genomic_DNA"/>
</dbReference>
<evidence type="ECO:0000256" key="2">
    <source>
        <dbReference type="ARBA" id="ARBA00004123"/>
    </source>
</evidence>
<feature type="region of interest" description="Disordered" evidence="14">
    <location>
        <begin position="595"/>
        <end position="701"/>
    </location>
</feature>
<dbReference type="AlphaFoldDB" id="A0ABD2ISA3"/>
<evidence type="ECO:0000256" key="10">
    <source>
        <dbReference type="ARBA" id="ARBA00068847"/>
    </source>
</evidence>
<feature type="domain" description="Deacetylase sirtuin-type" evidence="15">
    <location>
        <begin position="139"/>
        <end position="407"/>
    </location>
</feature>
<dbReference type="GO" id="GO:0034979">
    <property type="term" value="F:NAD-dependent protein lysine deacetylase activity"/>
    <property type="evidence" value="ECO:0007669"/>
    <property type="project" value="UniProtKB-EC"/>
</dbReference>
<feature type="binding site" evidence="13">
    <location>
        <position position="274"/>
    </location>
    <ligand>
        <name>Zn(2+)</name>
        <dbReference type="ChEBI" id="CHEBI:29105"/>
    </ligand>
</feature>
<dbReference type="InterPro" id="IPR029035">
    <property type="entry name" value="DHS-like_NAD/FAD-binding_dom"/>
</dbReference>
<dbReference type="SUPFAM" id="SSF52467">
    <property type="entry name" value="DHS-like NAD/FAD-binding domain"/>
    <property type="match status" value="1"/>
</dbReference>
<dbReference type="InterPro" id="IPR003000">
    <property type="entry name" value="Sirtuin"/>
</dbReference>
<sequence>MRLSCARAAINISTSHTFVLNQLFPPSLIDTICSVVRSALSTPAELQDSDMVEEQQPIISPAHCGGAEELSPDAQRAQQWKKPTESLFVVQQLARQGLGPRQILATLYPRYCSTISDDIPDEWIMQLLRELCEQRTRQKLSNYNTFEDAVELFRKSKRILVITGAGVSVSCGIPDFRSENGVYARLKKDFPELPTPTAMFDIDFFRQNPRPFYNFAREIFPGQFRPSLSHMFIKFLDDENKLLRNYTQNIDTLERIAGISNLVECHGSFARATCLDCKYQVDAEQIRGDVFAQQVAHCPRCVTGVLKPDIVFFGEDLGDAFHDQMGADHTQLDLLVVIGSSMQVRPVSLIPFNIAGDVPQILINRQMLRNYAADIKLLGSCDPILVQIALAMGGQMRQKMLDELQLRRDVKHPGGVPPLPCDLLARADQLLLSRKTSTAAVAQIGNSNGAKMNGEETAATENATFFPRQMTVDQFKQYINTTDNNTGDKGDAMEEEEMTETARKRCKMMPTREEKEGEEGTVPETETRTVVRQQNIRHQSLWQSNYARVDAHLPSTDTLLFVPPNLNVFVGAELYYDRDQDTFVHRMGIKERKWAEDGQNWTDEDDDDDHDHNHDHDHDYETSSVSSSSSIGTTSSSSAACSPRGRDNASLPPAFVAVGANANNVDNQRHSADNSSQRQHKADSCPPAIPSSNNPNAPPKK</sequence>
<organism evidence="16 17">
    <name type="scientific">Heterodera trifolii</name>
    <dbReference type="NCBI Taxonomy" id="157864"/>
    <lineage>
        <taxon>Eukaryota</taxon>
        <taxon>Metazoa</taxon>
        <taxon>Ecdysozoa</taxon>
        <taxon>Nematoda</taxon>
        <taxon>Chromadorea</taxon>
        <taxon>Rhabditida</taxon>
        <taxon>Tylenchina</taxon>
        <taxon>Tylenchomorpha</taxon>
        <taxon>Tylenchoidea</taxon>
        <taxon>Heteroderidae</taxon>
        <taxon>Heteroderinae</taxon>
        <taxon>Heterodera</taxon>
    </lineage>
</organism>
<dbReference type="Gene3D" id="3.40.50.1220">
    <property type="entry name" value="TPP-binding domain"/>
    <property type="match status" value="1"/>
</dbReference>
<dbReference type="PANTHER" id="PTHR11085:SF9">
    <property type="entry name" value="NAD-DEPENDENT PROTEIN DEACETYLASE SIRTUIN-1"/>
    <property type="match status" value="1"/>
</dbReference>
<keyword evidence="9" id="KW-0539">Nucleus</keyword>
<feature type="compositionally biased region" description="Basic and acidic residues" evidence="14">
    <location>
        <begin position="610"/>
        <end position="621"/>
    </location>
</feature>
<feature type="compositionally biased region" description="Low complexity" evidence="14">
    <location>
        <begin position="622"/>
        <end position="638"/>
    </location>
</feature>
<feature type="active site" description="Proton acceptor" evidence="13">
    <location>
        <position position="266"/>
    </location>
</feature>
<evidence type="ECO:0000256" key="8">
    <source>
        <dbReference type="ARBA" id="ARBA00023027"/>
    </source>
</evidence>
<dbReference type="GO" id="GO:0005634">
    <property type="term" value="C:nucleus"/>
    <property type="evidence" value="ECO:0007669"/>
    <property type="project" value="UniProtKB-SubCell"/>
</dbReference>
<proteinExistence type="inferred from homology"/>
<accession>A0ABD2ISA3</accession>
<keyword evidence="17" id="KW-1185">Reference proteome</keyword>
<evidence type="ECO:0000256" key="5">
    <source>
        <dbReference type="ARBA" id="ARBA00022679"/>
    </source>
</evidence>
<evidence type="ECO:0000256" key="14">
    <source>
        <dbReference type="SAM" id="MobiDB-lite"/>
    </source>
</evidence>
<evidence type="ECO:0000313" key="16">
    <source>
        <dbReference type="EMBL" id="KAL3082191.1"/>
    </source>
</evidence>
<keyword evidence="8" id="KW-0520">NAD</keyword>
<dbReference type="FunFam" id="3.30.1600.10:FF:000013">
    <property type="entry name" value="NAD-dependent protein deacetylase sirtuin-1"/>
    <property type="match status" value="1"/>
</dbReference>
<comment type="similarity">
    <text evidence="3">Belongs to the sirtuin family. Class I subfamily.</text>
</comment>
<gene>
    <name evidence="16" type="ORF">niasHT_037829</name>
</gene>
<evidence type="ECO:0000313" key="17">
    <source>
        <dbReference type="Proteomes" id="UP001620626"/>
    </source>
</evidence>
<evidence type="ECO:0000256" key="9">
    <source>
        <dbReference type="ARBA" id="ARBA00023242"/>
    </source>
</evidence>
<evidence type="ECO:0000256" key="1">
    <source>
        <dbReference type="ARBA" id="ARBA00001947"/>
    </source>
</evidence>
<dbReference type="PANTHER" id="PTHR11085">
    <property type="entry name" value="NAD-DEPENDENT PROTEIN DEACYLASE SIRTUIN-5, MITOCHONDRIAL-RELATED"/>
    <property type="match status" value="1"/>
</dbReference>
<keyword evidence="5" id="KW-0808">Transferase</keyword>
<dbReference type="CDD" id="cd01408">
    <property type="entry name" value="SIRT1"/>
    <property type="match status" value="1"/>
</dbReference>
<reference evidence="16 17" key="1">
    <citation type="submission" date="2024-10" db="EMBL/GenBank/DDBJ databases">
        <authorList>
            <person name="Kim D."/>
        </authorList>
    </citation>
    <scope>NUCLEOTIDE SEQUENCE [LARGE SCALE GENOMIC DNA]</scope>
    <source>
        <strain evidence="16">BH-2024</strain>
    </source>
</reference>
<dbReference type="InterPro" id="IPR050134">
    <property type="entry name" value="NAD-dep_sirtuin_deacylases"/>
</dbReference>
<comment type="caution">
    <text evidence="16">The sequence shown here is derived from an EMBL/GenBank/DDBJ whole genome shotgun (WGS) entry which is preliminary data.</text>
</comment>
<keyword evidence="6 13" id="KW-0479">Metal-binding</keyword>
<dbReference type="InterPro" id="IPR026590">
    <property type="entry name" value="Ssirtuin_cat_dom"/>
</dbReference>
<dbReference type="GO" id="GO:0004407">
    <property type="term" value="F:histone deacetylase activity"/>
    <property type="evidence" value="ECO:0007669"/>
    <property type="project" value="UniProtKB-ARBA"/>
</dbReference>
<evidence type="ECO:0000256" key="7">
    <source>
        <dbReference type="ARBA" id="ARBA00022833"/>
    </source>
</evidence>
<dbReference type="Proteomes" id="UP001620626">
    <property type="component" value="Unassembled WGS sequence"/>
</dbReference>
<evidence type="ECO:0000256" key="11">
    <source>
        <dbReference type="ARBA" id="ARBA00075618"/>
    </source>
</evidence>
<dbReference type="Gene3D" id="3.30.1600.10">
    <property type="entry name" value="SIR2/SIRT2 'Small Domain"/>
    <property type="match status" value="1"/>
</dbReference>
<evidence type="ECO:0000256" key="13">
    <source>
        <dbReference type="PROSITE-ProRule" id="PRU00236"/>
    </source>
</evidence>
<evidence type="ECO:0000259" key="15">
    <source>
        <dbReference type="PROSITE" id="PS50305"/>
    </source>
</evidence>
<feature type="binding site" evidence="13">
    <location>
        <position position="298"/>
    </location>
    <ligand>
        <name>Zn(2+)</name>
        <dbReference type="ChEBI" id="CHEBI:29105"/>
    </ligand>
</feature>
<dbReference type="Pfam" id="PF02146">
    <property type="entry name" value="SIR2"/>
    <property type="match status" value="1"/>
</dbReference>
<evidence type="ECO:0000256" key="6">
    <source>
        <dbReference type="ARBA" id="ARBA00022723"/>
    </source>
</evidence>
<protein>
    <recommendedName>
        <fullName evidence="10">NAD-dependent protein deacetylase sir-2.1</fullName>
        <ecNumber evidence="4">2.3.1.286</ecNumber>
    </recommendedName>
    <alternativeName>
        <fullName evidence="11">Protein sir-2.1</fullName>
    </alternativeName>
    <alternativeName>
        <fullName evidence="12">Regulatory protein SIR2 homolog 1</fullName>
    </alternativeName>
</protein>
<name>A0ABD2ISA3_9BILA</name>
<dbReference type="EC" id="2.3.1.286" evidence="4"/>
<feature type="compositionally biased region" description="Low complexity" evidence="14">
    <location>
        <begin position="656"/>
        <end position="665"/>
    </location>
</feature>
<dbReference type="PROSITE" id="PS50305">
    <property type="entry name" value="SIRTUIN"/>
    <property type="match status" value="1"/>
</dbReference>